<feature type="compositionally biased region" description="Low complexity" evidence="2">
    <location>
        <begin position="807"/>
        <end position="819"/>
    </location>
</feature>
<evidence type="ECO:0000313" key="5">
    <source>
        <dbReference type="EMBL" id="KAG7337030.1"/>
    </source>
</evidence>
<dbReference type="PANTHER" id="PTHR11440">
    <property type="entry name" value="LECITHIN-CHOLESTEROL ACYLTRANSFERASE-RELATED"/>
    <property type="match status" value="1"/>
</dbReference>
<dbReference type="EMBL" id="JAGRRH010000097">
    <property type="protein sequence ID" value="KAG7337030.1"/>
    <property type="molecule type" value="Genomic_DNA"/>
</dbReference>
<name>A0A9K3LYC6_9STRA</name>
<feature type="short sequence motif" description="DGA/G" evidence="1">
    <location>
        <begin position="252"/>
        <end position="254"/>
    </location>
</feature>
<evidence type="ECO:0000256" key="2">
    <source>
        <dbReference type="SAM" id="MobiDB-lite"/>
    </source>
</evidence>
<evidence type="ECO:0000256" key="1">
    <source>
        <dbReference type="PROSITE-ProRule" id="PRU01161"/>
    </source>
</evidence>
<feature type="active site" description="Nucleophile" evidence="1">
    <location>
        <position position="80"/>
    </location>
</feature>
<dbReference type="PROSITE" id="PS51635">
    <property type="entry name" value="PNPLA"/>
    <property type="match status" value="1"/>
</dbReference>
<evidence type="ECO:0000313" key="6">
    <source>
        <dbReference type="EMBL" id="KAG7344683.1"/>
    </source>
</evidence>
<dbReference type="EMBL" id="JAGRRH010000109">
    <property type="protein sequence ID" value="KAG7336748.1"/>
    <property type="molecule type" value="Genomic_DNA"/>
</dbReference>
<comment type="caution">
    <text evidence="7">The sequence shown here is derived from an EMBL/GenBank/DDBJ whole genome shotgun (WGS) entry which is preliminary data.</text>
</comment>
<dbReference type="Pfam" id="PF01734">
    <property type="entry name" value="Patatin"/>
    <property type="match status" value="1"/>
</dbReference>
<feature type="region of interest" description="Disordered" evidence="2">
    <location>
        <begin position="1238"/>
        <end position="1270"/>
    </location>
</feature>
<dbReference type="OrthoDB" id="190846at2759"/>
<keyword evidence="1" id="KW-0442">Lipid degradation</keyword>
<feature type="region of interest" description="Disordered" evidence="2">
    <location>
        <begin position="799"/>
        <end position="821"/>
    </location>
</feature>
<evidence type="ECO:0000313" key="8">
    <source>
        <dbReference type="Proteomes" id="UP000693970"/>
    </source>
</evidence>
<gene>
    <name evidence="5" type="ORF">IV203_022794</name>
    <name evidence="7" type="ORF">IV203_028165</name>
    <name evidence="4" type="ORF">IV203_028189</name>
    <name evidence="6" type="ORF">IV203_032214</name>
</gene>
<keyword evidence="7" id="KW-0012">Acyltransferase</keyword>
<keyword evidence="1" id="KW-0378">Hydrolase</keyword>
<accession>A0A9K3LYC6</accession>
<dbReference type="Pfam" id="PF02450">
    <property type="entry name" value="LCAT"/>
    <property type="match status" value="2"/>
</dbReference>
<comment type="caution">
    <text evidence="1">Lacks conserved residue(s) required for the propagation of feature annotation.</text>
</comment>
<dbReference type="InterPro" id="IPR002641">
    <property type="entry name" value="PNPLA_dom"/>
</dbReference>
<keyword evidence="1" id="KW-0443">Lipid metabolism</keyword>
<evidence type="ECO:0000259" key="3">
    <source>
        <dbReference type="PROSITE" id="PS51635"/>
    </source>
</evidence>
<feature type="active site" description="Proton acceptor" evidence="1">
    <location>
        <position position="252"/>
    </location>
</feature>
<dbReference type="EMBL" id="JAGRRH010000005">
    <property type="protein sequence ID" value="KAG7370419.1"/>
    <property type="molecule type" value="Genomic_DNA"/>
</dbReference>
<feature type="compositionally biased region" description="Basic and acidic residues" evidence="2">
    <location>
        <begin position="1246"/>
        <end position="1259"/>
    </location>
</feature>
<evidence type="ECO:0000313" key="7">
    <source>
        <dbReference type="EMBL" id="KAG7370419.1"/>
    </source>
</evidence>
<keyword evidence="8" id="KW-1185">Reference proteome</keyword>
<feature type="short sequence motif" description="GXSXG" evidence="1">
    <location>
        <begin position="78"/>
        <end position="82"/>
    </location>
</feature>
<sequence length="1337" mass="149947">MIHTTTATATTKGPLSISFSGAGFLTSYHLGVVDCLRRHGIVGSSCDGDTNTTRIIPTTTTASSRSSLMNDKPTILSGVSGGALAVTSIVMDIRSDDAMSITMKIAQSAREEGGILDHLHPRFSLVDRVNEALRRLTENMDEEEILRRTSAGRLRIGLSDSGYFPFFRANQQEAYVFVDEFESIQEILAACVLSSYVPGLTGPAPLKRSIQLHPAVMEASSHLKQMLKRGVIKDRNGNRRDRLCKDNSEFWDGGLVNLFPTINKASILVTPFGGTFNNPTISPRMVTGVQQHTHDDPQNKNNNFFSIPKVALAVNNYASLDVSMENLRTLRYMAMSSTDEALQLWFSQGYDTCQKFLSDHSMQNKFSIVVPQNNNNCPGTMKIPGKKRSLHTITDSHLQNELPLQYGTCKESRNDDNTTMNLPTDTRTVTTRNRYGAMKYALAAIAMMLCWVPCMAIDHDLLYNQNNQSAHIGASILSQDPFEDSFLDPISYDPSCLEHSLDDCNTPPASTIEQEVVTMTKWDATCFKGGEDIPEEEEDNPDSFELAVKTSPKQCPPKESTETKTVRVDKHWGKDPSVLQMRDLLLNRSLDSLNDSRPPIFLLPGLASTRLVAWRIKKCASAISKEIKVQENVWLNMNLVIRMGTMDVDCMKECLKLGRNQSDTDVWEKGCKLRPDEGLDSISSLSPAGLGAELLVGGTNTVYAWLIQWLVDNLGYDVTTIIGLPYDWRLSPNKMEKRDGFLQAFRRRLEAAVATQGQPGIMVAHSMGNLVFRYFLEWLRVQMRQEVYAESSKRQRRRAESWKRQRIQQMQQKNMQPNIKGSEEASNSWASYIPGWLSGAPEEPPRDPYIKTNSQKEENTEIDTESQLWELAKEEGDEKFFEWLEKHIWTYVGLSPPLLGAVNPLRAVLSGENMGLPMHDSVAREMELTFGSTNTLNPISTANGFCDKKNSLERQESSSSTQKVSNRHSTLACLDDIAHDIKMHSAGDPWANFPALESLLSSRLDWDSGKPMISIELEKCYMTDDEDRKNKPSCQIVQLIKLGPNQVEDASIFDTFNYHWKEEEEPLVVKKEQLMESFMNSSVLNILNHTWDRPLIKHVIMAYGVDVPTEVGYIYGKDIDKTTERGIPNLKAIIRENPGGELTLETLSDSKGGFAGVFSNKPKYQPFNFTNSSAQLAHSGDGSVPYLSLSWAHTWLLHAARARRYTEDKNRGKPGETHKKKNALDYIHVSHRPCGELDWIDGPPPAKKEGVDKTSKTIDDTGTSHPHGTRYKPLMKKFHNVGVSRTTGIEYTTSIVEAVGIEHKETTRNYDILAAVFTDIVKFMHDDFGLASEKEVQ</sequence>
<dbReference type="Proteomes" id="UP000693970">
    <property type="component" value="Unassembled WGS sequence"/>
</dbReference>
<protein>
    <submittedName>
        <fullName evidence="7">Lecithin:cholesterol acyltransferase</fullName>
    </submittedName>
</protein>
<reference evidence="7" key="1">
    <citation type="journal article" date="2021" name="Sci. Rep.">
        <title>Diploid genomic architecture of Nitzschia inconspicua, an elite biomass production diatom.</title>
        <authorList>
            <person name="Oliver A."/>
            <person name="Podell S."/>
            <person name="Pinowska A."/>
            <person name="Traller J.C."/>
            <person name="Smith S.R."/>
            <person name="McClure R."/>
            <person name="Beliaev A."/>
            <person name="Bohutskyi P."/>
            <person name="Hill E.A."/>
            <person name="Rabines A."/>
            <person name="Zheng H."/>
            <person name="Allen L.Z."/>
            <person name="Kuo A."/>
            <person name="Grigoriev I.V."/>
            <person name="Allen A.E."/>
            <person name="Hazlebeck D."/>
            <person name="Allen E.E."/>
        </authorList>
    </citation>
    <scope>NUCLEOTIDE SEQUENCE</scope>
    <source>
        <strain evidence="7">Hildebrandi</strain>
    </source>
</reference>
<organism evidence="7 8">
    <name type="scientific">Nitzschia inconspicua</name>
    <dbReference type="NCBI Taxonomy" id="303405"/>
    <lineage>
        <taxon>Eukaryota</taxon>
        <taxon>Sar</taxon>
        <taxon>Stramenopiles</taxon>
        <taxon>Ochrophyta</taxon>
        <taxon>Bacillariophyta</taxon>
        <taxon>Bacillariophyceae</taxon>
        <taxon>Bacillariophycidae</taxon>
        <taxon>Bacillariales</taxon>
        <taxon>Bacillariaceae</taxon>
        <taxon>Nitzschia</taxon>
    </lineage>
</organism>
<feature type="domain" description="PNPLA" evidence="3">
    <location>
        <begin position="17"/>
        <end position="265"/>
    </location>
</feature>
<keyword evidence="7" id="KW-0808">Transferase</keyword>
<dbReference type="GO" id="GO:0008374">
    <property type="term" value="F:O-acyltransferase activity"/>
    <property type="evidence" value="ECO:0007669"/>
    <property type="project" value="InterPro"/>
</dbReference>
<dbReference type="GO" id="GO:0016042">
    <property type="term" value="P:lipid catabolic process"/>
    <property type="evidence" value="ECO:0007669"/>
    <property type="project" value="UniProtKB-UniRule"/>
</dbReference>
<evidence type="ECO:0000313" key="4">
    <source>
        <dbReference type="EMBL" id="KAG7336748.1"/>
    </source>
</evidence>
<reference evidence="7" key="2">
    <citation type="submission" date="2021-04" db="EMBL/GenBank/DDBJ databases">
        <authorList>
            <person name="Podell S."/>
        </authorList>
    </citation>
    <scope>NUCLEOTIDE SEQUENCE</scope>
    <source>
        <strain evidence="7">Hildebrandi</strain>
    </source>
</reference>
<proteinExistence type="predicted"/>
<dbReference type="InterPro" id="IPR003386">
    <property type="entry name" value="LACT/PDAT_acylTrfase"/>
</dbReference>
<dbReference type="GO" id="GO:0016787">
    <property type="term" value="F:hydrolase activity"/>
    <property type="evidence" value="ECO:0007669"/>
    <property type="project" value="UniProtKB-UniRule"/>
</dbReference>
<dbReference type="EMBL" id="JAGRRH010000022">
    <property type="protein sequence ID" value="KAG7344683.1"/>
    <property type="molecule type" value="Genomic_DNA"/>
</dbReference>